<feature type="domain" description="Apiosidase-like catalytic" evidence="2">
    <location>
        <begin position="18"/>
        <end position="341"/>
    </location>
</feature>
<keyword evidence="4" id="KW-1185">Reference proteome</keyword>
<dbReference type="Pfam" id="PF13204">
    <property type="entry name" value="Apiosidase"/>
    <property type="match status" value="1"/>
</dbReference>
<reference evidence="3" key="1">
    <citation type="journal article" date="2015" name="PeerJ">
        <title>First genomic representation of candidate bacterial phylum KSB3 points to enhanced environmental sensing as a trigger of wastewater bulking.</title>
        <authorList>
            <person name="Sekiguchi Y."/>
            <person name="Ohashi A."/>
            <person name="Parks D.H."/>
            <person name="Yamauchi T."/>
            <person name="Tyson G.W."/>
            <person name="Hugenholtz P."/>
        </authorList>
    </citation>
    <scope>NUCLEOTIDE SEQUENCE [LARGE SCALE GENOMIC DNA]</scope>
</reference>
<sequence>MMLNRFRNHRGRLRVAADHRHLEFEDGTPFLYLGDTAWELFHRLNREETQYYLNNRAAKGFTVIQAVVLAELDGINIPNSSGDLPLINHDPTTPNEAYFRHVDAVVRDAEELGLFIGMLPSWGSGWKQEAGNDSFIFTVENARIYGRFLGERYRDHSVIWILGGDRNIEHEEEYAIIESMALGLKEGDRGAHLITFHPRGPGRSAAFLHHAEWLDFNMCQTSHGARDHDNGLFIAQDYALEPPKPTVDGEPRYETMPVGFYYKDVNRYDRFDDDDMRQAAYWAMLAGACGHTYGHNCVWQMWTPDRESRLWAATPWREALDHPGAFQMGLLRRLFQSRPFQKLLPDQTMIVDGPVSGGAKIRAARAADGTFAVVYSPRGEQFTLNKGAIQAQRIKEFWYDPRYGSLYHFHSTDNAGFQTYAPPTSGRGNDWVLILEDVRLNFPIP</sequence>
<accession>A0A0S6VRF3</accession>
<dbReference type="SUPFAM" id="SSF51445">
    <property type="entry name" value="(Trans)glycosidases"/>
    <property type="match status" value="1"/>
</dbReference>
<gene>
    <name evidence="3" type="ORF">U14_01107</name>
</gene>
<proteinExistence type="predicted"/>
<organism evidence="3">
    <name type="scientific">Candidatus Moduliflexus flocculans</name>
    <dbReference type="NCBI Taxonomy" id="1499966"/>
    <lineage>
        <taxon>Bacteria</taxon>
        <taxon>Candidatus Moduliflexota</taxon>
        <taxon>Candidatus Moduliflexia</taxon>
        <taxon>Candidatus Moduliflexales</taxon>
        <taxon>Candidatus Moduliflexaceae</taxon>
    </lineage>
</organism>
<dbReference type="EMBL" id="DF820455">
    <property type="protein sequence ID" value="GAK49883.1"/>
    <property type="molecule type" value="Genomic_DNA"/>
</dbReference>
<dbReference type="Gene3D" id="3.20.20.80">
    <property type="entry name" value="Glycosidases"/>
    <property type="match status" value="1"/>
</dbReference>
<protein>
    <recommendedName>
        <fullName evidence="5">DUF4038 domain-containing protein</fullName>
    </recommendedName>
</protein>
<evidence type="ECO:0008006" key="5">
    <source>
        <dbReference type="Google" id="ProtNLM"/>
    </source>
</evidence>
<dbReference type="InterPro" id="IPR025277">
    <property type="entry name" value="Apiosidase-like_cat_dom"/>
</dbReference>
<evidence type="ECO:0000259" key="2">
    <source>
        <dbReference type="Pfam" id="PF13204"/>
    </source>
</evidence>
<dbReference type="PANTHER" id="PTHR37836">
    <property type="entry name" value="LMO1036 PROTEIN"/>
    <property type="match status" value="1"/>
</dbReference>
<dbReference type="InterPro" id="IPR017853">
    <property type="entry name" value="GH"/>
</dbReference>
<dbReference type="PANTHER" id="PTHR37836:SF3">
    <property type="entry name" value="ENDOGLUCANASE"/>
    <property type="match status" value="1"/>
</dbReference>
<dbReference type="InterPro" id="IPR024749">
    <property type="entry name" value="Collagen-bd_put"/>
</dbReference>
<dbReference type="STRING" id="1499966.U14_01107"/>
<dbReference type="Pfam" id="PF12904">
    <property type="entry name" value="Collagen_bind_2"/>
    <property type="match status" value="1"/>
</dbReference>
<dbReference type="Proteomes" id="UP000030700">
    <property type="component" value="Unassembled WGS sequence"/>
</dbReference>
<evidence type="ECO:0000313" key="3">
    <source>
        <dbReference type="EMBL" id="GAK49883.1"/>
    </source>
</evidence>
<dbReference type="AlphaFoldDB" id="A0A0S6VRF3"/>
<feature type="domain" description="Putative collagen-binding" evidence="1">
    <location>
        <begin position="345"/>
        <end position="436"/>
    </location>
</feature>
<evidence type="ECO:0000313" key="4">
    <source>
        <dbReference type="Proteomes" id="UP000030700"/>
    </source>
</evidence>
<evidence type="ECO:0000259" key="1">
    <source>
        <dbReference type="Pfam" id="PF12904"/>
    </source>
</evidence>
<name>A0A0S6VRF3_9BACT</name>
<dbReference type="HOGENOM" id="CLU_023504_0_0_0"/>